<proteinExistence type="predicted"/>
<comment type="caution">
    <text evidence="2">The sequence shown here is derived from an EMBL/GenBank/DDBJ whole genome shotgun (WGS) entry which is preliminary data.</text>
</comment>
<evidence type="ECO:0000313" key="2">
    <source>
        <dbReference type="EMBL" id="TLD72361.1"/>
    </source>
</evidence>
<keyword evidence="3" id="KW-1185">Reference proteome</keyword>
<dbReference type="RefSeq" id="WP_138084717.1">
    <property type="nucleotide sequence ID" value="NZ_VAUV01000002.1"/>
</dbReference>
<organism evidence="2 3">
    <name type="scientific">Phragmitibacter flavus</name>
    <dbReference type="NCBI Taxonomy" id="2576071"/>
    <lineage>
        <taxon>Bacteria</taxon>
        <taxon>Pseudomonadati</taxon>
        <taxon>Verrucomicrobiota</taxon>
        <taxon>Verrucomicrobiia</taxon>
        <taxon>Verrucomicrobiales</taxon>
        <taxon>Verrucomicrobiaceae</taxon>
        <taxon>Phragmitibacter</taxon>
    </lineage>
</organism>
<name>A0A5R8KJD7_9BACT</name>
<dbReference type="PANTHER" id="PTHR34512">
    <property type="entry name" value="CELL SURFACE PROTEIN"/>
    <property type="match status" value="1"/>
</dbReference>
<evidence type="ECO:0000313" key="3">
    <source>
        <dbReference type="Proteomes" id="UP000306196"/>
    </source>
</evidence>
<dbReference type="AlphaFoldDB" id="A0A5R8KJD7"/>
<reference evidence="2 3" key="1">
    <citation type="submission" date="2019-05" db="EMBL/GenBank/DDBJ databases">
        <title>Verrucobacter flavum gen. nov., sp. nov. a new member of the family Verrucomicrobiaceae.</title>
        <authorList>
            <person name="Szuroczki S."/>
            <person name="Abbaszade G."/>
            <person name="Szabo A."/>
            <person name="Felfoldi T."/>
            <person name="Schumann P."/>
            <person name="Boka K."/>
            <person name="Keki Z."/>
            <person name="Toumi M."/>
            <person name="Toth E."/>
        </authorList>
    </citation>
    <scope>NUCLEOTIDE SEQUENCE [LARGE SCALE GENOMIC DNA]</scope>
    <source>
        <strain evidence="2 3">MG-N-17</strain>
    </source>
</reference>
<dbReference type="EMBL" id="VAUV01000002">
    <property type="protein sequence ID" value="TLD72361.1"/>
    <property type="molecule type" value="Genomic_DNA"/>
</dbReference>
<dbReference type="OrthoDB" id="177926at2"/>
<feature type="domain" description="Pyrrolo-quinoline quinone repeat" evidence="1">
    <location>
        <begin position="196"/>
        <end position="329"/>
    </location>
</feature>
<accession>A0A5R8KJD7</accession>
<dbReference type="Pfam" id="PF13360">
    <property type="entry name" value="PQQ_2"/>
    <property type="match status" value="3"/>
</dbReference>
<dbReference type="Proteomes" id="UP000306196">
    <property type="component" value="Unassembled WGS sequence"/>
</dbReference>
<dbReference type="InterPro" id="IPR011047">
    <property type="entry name" value="Quinoprotein_ADH-like_sf"/>
</dbReference>
<dbReference type="InterPro" id="IPR002372">
    <property type="entry name" value="PQQ_rpt_dom"/>
</dbReference>
<dbReference type="PANTHER" id="PTHR34512:SF30">
    <property type="entry name" value="OUTER MEMBRANE PROTEIN ASSEMBLY FACTOR BAMB"/>
    <property type="match status" value="1"/>
</dbReference>
<dbReference type="SUPFAM" id="SSF50998">
    <property type="entry name" value="Quinoprotein alcohol dehydrogenase-like"/>
    <property type="match status" value="1"/>
</dbReference>
<dbReference type="InterPro" id="IPR015943">
    <property type="entry name" value="WD40/YVTN_repeat-like_dom_sf"/>
</dbReference>
<evidence type="ECO:0000259" key="1">
    <source>
        <dbReference type="Pfam" id="PF13360"/>
    </source>
</evidence>
<feature type="domain" description="Pyrrolo-quinoline quinone repeat" evidence="1">
    <location>
        <begin position="332"/>
        <end position="387"/>
    </location>
</feature>
<dbReference type="Gene3D" id="2.130.10.10">
    <property type="entry name" value="YVTN repeat-like/Quinoprotein amine dehydrogenase"/>
    <property type="match status" value="2"/>
</dbReference>
<gene>
    <name evidence="2" type="ORF">FEM03_03115</name>
</gene>
<sequence>MFRILPALVIAMVPFGGFAQLATKPLFWPDKQGPTRDSIVPEAEAEKLPLEWDEASGKGIEWRTAYEGEGHCSPVIGGDLVWFTSATKDGKKMYVYAINRHDGKVVHHKLVFENEAPEDLGNPLNNYAAPSCVLEEDAVYVHFGTYGTARLDPLTAEKVWERRDINARHFRGPGSSPALFGDLLVLTFDGIDKHFLTALNKKTGETVWLTNRSTDYKDLGPDGKPLLEGDYRKAYGTPTFAKVGEVDQLLSVGSRAAFGYEALTGKEIWTITHEEYNASSRPVVRDGVAYVNTGSGGAHLIAVKLDETTKGDVTKSHVLWDRDRRNSDLSSPLSINGYLFQVSGSGVGMCVDMKTGEDIWSERVSPGKFISAPLATKERLYFFSDAGFGTVVAAGPEFKVLAQNKFSEPVTASPAVADGALFVRTKTHLCKVVK</sequence>
<protein>
    <submittedName>
        <fullName evidence="2">Quinonprotein alcohol dehydrogenase</fullName>
    </submittedName>
</protein>
<feature type="domain" description="Pyrrolo-quinoline quinone repeat" evidence="1">
    <location>
        <begin position="52"/>
        <end position="162"/>
    </location>
</feature>